<name>A0A0D7BIX1_9AGAR</name>
<dbReference type="EMBL" id="KN880481">
    <property type="protein sequence ID" value="KIY69591.1"/>
    <property type="molecule type" value="Genomic_DNA"/>
</dbReference>
<keyword evidence="8" id="KW-0575">Peroxidase</keyword>
<dbReference type="GO" id="GO:0004601">
    <property type="term" value="F:peroxidase activity"/>
    <property type="evidence" value="ECO:0007669"/>
    <property type="project" value="UniProtKB-KW"/>
</dbReference>
<dbReference type="GO" id="GO:0016020">
    <property type="term" value="C:membrane"/>
    <property type="evidence" value="ECO:0007669"/>
    <property type="project" value="UniProtKB-SubCell"/>
</dbReference>
<keyword evidence="4 6" id="KW-1133">Transmembrane helix</keyword>
<keyword evidence="8" id="KW-0560">Oxidoreductase</keyword>
<evidence type="ECO:0000256" key="4">
    <source>
        <dbReference type="ARBA" id="ARBA00022989"/>
    </source>
</evidence>
<feature type="domain" description="Phosphatidic acid phosphatase type 2/haloperoxidase" evidence="7">
    <location>
        <begin position="105"/>
        <end position="254"/>
    </location>
</feature>
<dbReference type="GO" id="GO:0006644">
    <property type="term" value="P:phospholipid metabolic process"/>
    <property type="evidence" value="ECO:0007669"/>
    <property type="project" value="InterPro"/>
</dbReference>
<organism evidence="8 9">
    <name type="scientific">Cylindrobasidium torrendii FP15055 ss-10</name>
    <dbReference type="NCBI Taxonomy" id="1314674"/>
    <lineage>
        <taxon>Eukaryota</taxon>
        <taxon>Fungi</taxon>
        <taxon>Dikarya</taxon>
        <taxon>Basidiomycota</taxon>
        <taxon>Agaricomycotina</taxon>
        <taxon>Agaricomycetes</taxon>
        <taxon>Agaricomycetidae</taxon>
        <taxon>Agaricales</taxon>
        <taxon>Marasmiineae</taxon>
        <taxon>Physalacriaceae</taxon>
        <taxon>Cylindrobasidium</taxon>
    </lineage>
</organism>
<feature type="transmembrane region" description="Helical" evidence="6">
    <location>
        <begin position="236"/>
        <end position="254"/>
    </location>
</feature>
<proteinExistence type="inferred from homology"/>
<evidence type="ECO:0000256" key="3">
    <source>
        <dbReference type="ARBA" id="ARBA00022692"/>
    </source>
</evidence>
<keyword evidence="3 6" id="KW-0812">Transmembrane</keyword>
<keyword evidence="9" id="KW-1185">Reference proteome</keyword>
<feature type="transmembrane region" description="Helical" evidence="6">
    <location>
        <begin position="71"/>
        <end position="93"/>
    </location>
</feature>
<evidence type="ECO:0000256" key="6">
    <source>
        <dbReference type="SAM" id="Phobius"/>
    </source>
</evidence>
<dbReference type="InterPro" id="IPR000326">
    <property type="entry name" value="PAP2/HPO"/>
</dbReference>
<protein>
    <submittedName>
        <fullName evidence="8">Acid phosphatase/Vanadium-dependent haloperoxidase</fullName>
    </submittedName>
</protein>
<reference evidence="8 9" key="1">
    <citation type="journal article" date="2015" name="Fungal Genet. Biol.">
        <title>Evolution of novel wood decay mechanisms in Agaricales revealed by the genome sequences of Fistulina hepatica and Cylindrobasidium torrendii.</title>
        <authorList>
            <person name="Floudas D."/>
            <person name="Held B.W."/>
            <person name="Riley R."/>
            <person name="Nagy L.G."/>
            <person name="Koehler G."/>
            <person name="Ransdell A.S."/>
            <person name="Younus H."/>
            <person name="Chow J."/>
            <person name="Chiniquy J."/>
            <person name="Lipzen A."/>
            <person name="Tritt A."/>
            <person name="Sun H."/>
            <person name="Haridas S."/>
            <person name="LaButti K."/>
            <person name="Ohm R.A."/>
            <person name="Kues U."/>
            <person name="Blanchette R.A."/>
            <person name="Grigoriev I.V."/>
            <person name="Minto R.E."/>
            <person name="Hibbett D.S."/>
        </authorList>
    </citation>
    <scope>NUCLEOTIDE SEQUENCE [LARGE SCALE GENOMIC DNA]</scope>
    <source>
        <strain evidence="8 9">FP15055 ss-10</strain>
    </source>
</reference>
<dbReference type="STRING" id="1314674.A0A0D7BIX1"/>
<accession>A0A0D7BIX1</accession>
<gene>
    <name evidence="8" type="ORF">CYLTODRAFT_372397</name>
</gene>
<dbReference type="SMART" id="SM00014">
    <property type="entry name" value="acidPPc"/>
    <property type="match status" value="1"/>
</dbReference>
<dbReference type="InterPro" id="IPR043216">
    <property type="entry name" value="PAP-like"/>
</dbReference>
<evidence type="ECO:0000256" key="2">
    <source>
        <dbReference type="ARBA" id="ARBA00008816"/>
    </source>
</evidence>
<feature type="transmembrane region" description="Helical" evidence="6">
    <location>
        <begin position="178"/>
        <end position="196"/>
    </location>
</feature>
<dbReference type="PANTHER" id="PTHR10165:SF84">
    <property type="entry name" value="PHOSPHATIDIC ACID PHOSPHATASE BETA"/>
    <property type="match status" value="1"/>
</dbReference>
<dbReference type="Pfam" id="PF01569">
    <property type="entry name" value="PAP2"/>
    <property type="match status" value="1"/>
</dbReference>
<comment type="similarity">
    <text evidence="2">Belongs to the PA-phosphatase related phosphoesterase family.</text>
</comment>
<comment type="subcellular location">
    <subcellularLocation>
        <location evidence="1">Membrane</location>
        <topology evidence="1">Multi-pass membrane protein</topology>
    </subcellularLocation>
</comment>
<feature type="transmembrane region" description="Helical" evidence="6">
    <location>
        <begin position="21"/>
        <end position="40"/>
    </location>
</feature>
<dbReference type="Gene3D" id="1.20.144.10">
    <property type="entry name" value="Phosphatidic acid phosphatase type 2/haloperoxidase"/>
    <property type="match status" value="1"/>
</dbReference>
<evidence type="ECO:0000313" key="8">
    <source>
        <dbReference type="EMBL" id="KIY69591.1"/>
    </source>
</evidence>
<dbReference type="OrthoDB" id="10030083at2759"/>
<dbReference type="InterPro" id="IPR036938">
    <property type="entry name" value="PAP2/HPO_sf"/>
</dbReference>
<dbReference type="AlphaFoldDB" id="A0A0D7BIX1"/>
<dbReference type="GO" id="GO:0046839">
    <property type="term" value="P:phospholipid dephosphorylation"/>
    <property type="evidence" value="ECO:0007669"/>
    <property type="project" value="TreeGrafter"/>
</dbReference>
<keyword evidence="5 6" id="KW-0472">Membrane</keyword>
<dbReference type="GO" id="GO:0008195">
    <property type="term" value="F:phosphatidate phosphatase activity"/>
    <property type="evidence" value="ECO:0007669"/>
    <property type="project" value="TreeGrafter"/>
</dbReference>
<dbReference type="CDD" id="cd03390">
    <property type="entry name" value="PAP2_containing_1_like"/>
    <property type="match status" value="1"/>
</dbReference>
<dbReference type="Proteomes" id="UP000054007">
    <property type="component" value="Unassembled WGS sequence"/>
</dbReference>
<evidence type="ECO:0000259" key="7">
    <source>
        <dbReference type="SMART" id="SM00014"/>
    </source>
</evidence>
<evidence type="ECO:0000256" key="1">
    <source>
        <dbReference type="ARBA" id="ARBA00004141"/>
    </source>
</evidence>
<evidence type="ECO:0000313" key="9">
    <source>
        <dbReference type="Proteomes" id="UP000054007"/>
    </source>
</evidence>
<feature type="transmembrane region" description="Helical" evidence="6">
    <location>
        <begin position="105"/>
        <end position="126"/>
    </location>
</feature>
<sequence length="366" mass="39512">MPVQYAVHPPFRFVSWLRLHGLDLITMAAMGAIGLGVYQADPAPSRSFPLYFRDGEVVYPEFAYPLRKEIIPIYAAALIAFFAPFLVVCIVQIRRRSIDDLLTTTMGILKGLITAAVFQVFLKWLIGGLRPHFYAVCKPNIDPGTVSGVGFESIMYDRTVCTGDRDEINDSLESFPSGHSTAGWAGLFFMALYINAQLKVMSEHNPAYWKMIATFAPLLGATLISGALTIDEFHNWYDVVAGAIIGICCATVAFRQTFAAVLDFRFNHILLPRASSVFLRHSTSGLALSFGYALPAEISRLDMPFTREGAWALGSRYTGGAPSDATGLGAGSGGAFNGGHGGGALGLAEAGNAGLKNGHGHHDRRI</sequence>
<dbReference type="SUPFAM" id="SSF48317">
    <property type="entry name" value="Acid phosphatase/Vanadium-dependent haloperoxidase"/>
    <property type="match status" value="1"/>
</dbReference>
<feature type="transmembrane region" description="Helical" evidence="6">
    <location>
        <begin position="208"/>
        <end position="230"/>
    </location>
</feature>
<evidence type="ECO:0000256" key="5">
    <source>
        <dbReference type="ARBA" id="ARBA00023136"/>
    </source>
</evidence>
<dbReference type="PANTHER" id="PTHR10165">
    <property type="entry name" value="LIPID PHOSPHATE PHOSPHATASE"/>
    <property type="match status" value="1"/>
</dbReference>